<dbReference type="InterPro" id="IPR036388">
    <property type="entry name" value="WH-like_DNA-bd_sf"/>
</dbReference>
<dbReference type="Proteomes" id="UP000278855">
    <property type="component" value="Unassembled WGS sequence"/>
</dbReference>
<evidence type="ECO:0000313" key="4">
    <source>
        <dbReference type="Proteomes" id="UP000273778"/>
    </source>
</evidence>
<evidence type="ECO:0000259" key="1">
    <source>
        <dbReference type="PROSITE" id="PS50931"/>
    </source>
</evidence>
<keyword evidence="4" id="KW-1185">Reference proteome</keyword>
<dbReference type="PANTHER" id="PTHR30419">
    <property type="entry name" value="HTH-TYPE TRANSCRIPTIONAL REGULATOR YBHD"/>
    <property type="match status" value="1"/>
</dbReference>
<organism evidence="3 5">
    <name type="scientific">Shewanella psychromarinicola</name>
    <dbReference type="NCBI Taxonomy" id="2487742"/>
    <lineage>
        <taxon>Bacteria</taxon>
        <taxon>Pseudomonadati</taxon>
        <taxon>Pseudomonadota</taxon>
        <taxon>Gammaproteobacteria</taxon>
        <taxon>Alteromonadales</taxon>
        <taxon>Shewanellaceae</taxon>
        <taxon>Shewanella</taxon>
    </lineage>
</organism>
<dbReference type="SUPFAM" id="SSF46785">
    <property type="entry name" value="Winged helix' DNA-binding domain"/>
    <property type="match status" value="1"/>
</dbReference>
<evidence type="ECO:0000313" key="3">
    <source>
        <dbReference type="EMBL" id="RPA22617.1"/>
    </source>
</evidence>
<dbReference type="PANTHER" id="PTHR30419:SF8">
    <property type="entry name" value="NITROGEN ASSIMILATION TRANSCRIPTIONAL ACTIVATOR-RELATED"/>
    <property type="match status" value="1"/>
</dbReference>
<dbReference type="EMBL" id="CP034073">
    <property type="protein sequence ID" value="AZG33724.1"/>
    <property type="molecule type" value="Genomic_DNA"/>
</dbReference>
<evidence type="ECO:0000313" key="2">
    <source>
        <dbReference type="EMBL" id="AZG33724.1"/>
    </source>
</evidence>
<dbReference type="OrthoDB" id="646694at2"/>
<protein>
    <submittedName>
        <fullName evidence="3">LysR family transcriptional regulator</fullName>
    </submittedName>
</protein>
<dbReference type="InterPro" id="IPR000847">
    <property type="entry name" value="LysR_HTH_N"/>
</dbReference>
<dbReference type="Pfam" id="PF00126">
    <property type="entry name" value="HTH_1"/>
    <property type="match status" value="1"/>
</dbReference>
<reference evidence="5" key="2">
    <citation type="submission" date="2018-11" db="EMBL/GenBank/DDBJ databases">
        <title>Shewanella sp. R106.</title>
        <authorList>
            <person name="Hwang Y.J."/>
            <person name="Hwang C.Y."/>
        </authorList>
    </citation>
    <scope>NUCLEOTIDE SEQUENCE [LARGE SCALE GENOMIC DNA]</scope>
    <source>
        <strain evidence="5">R106</strain>
    </source>
</reference>
<evidence type="ECO:0000313" key="5">
    <source>
        <dbReference type="Proteomes" id="UP000278855"/>
    </source>
</evidence>
<feature type="domain" description="HTH lysR-type" evidence="1">
    <location>
        <begin position="1"/>
        <end position="60"/>
    </location>
</feature>
<sequence>MNFLISSLQSFMTLIETENFTQAAEKGFMTNPTLTKIIQRLENNLGEKLLIRNNQKVELTQAGQ</sequence>
<dbReference type="AlphaFoldDB" id="A0A3N4DDI4"/>
<dbReference type="GO" id="GO:0005829">
    <property type="term" value="C:cytosol"/>
    <property type="evidence" value="ECO:0007669"/>
    <property type="project" value="TreeGrafter"/>
</dbReference>
<name>A0A3N4DDI4_9GAMM</name>
<gene>
    <name evidence="3" type="ORF">EGC77_21365</name>
    <name evidence="2" type="ORF">EGC80_01470</name>
</gene>
<reference evidence="3" key="3">
    <citation type="submission" date="2018-11" db="EMBL/GenBank/DDBJ databases">
        <authorList>
            <person name="Hwang Y.J."/>
            <person name="Hwang C.Y."/>
        </authorList>
    </citation>
    <scope>NUCLEOTIDE SEQUENCE</scope>
    <source>
        <strain evidence="3">R106</strain>
    </source>
</reference>
<dbReference type="PROSITE" id="PS50931">
    <property type="entry name" value="HTH_LYSR"/>
    <property type="match status" value="1"/>
</dbReference>
<dbReference type="KEGG" id="spsr:EGC80_01470"/>
<dbReference type="GO" id="GO:0003700">
    <property type="term" value="F:DNA-binding transcription factor activity"/>
    <property type="evidence" value="ECO:0007669"/>
    <property type="project" value="InterPro"/>
</dbReference>
<dbReference type="Proteomes" id="UP000273778">
    <property type="component" value="Chromosome"/>
</dbReference>
<proteinExistence type="predicted"/>
<dbReference type="Gene3D" id="1.10.10.10">
    <property type="entry name" value="Winged helix-like DNA-binding domain superfamily/Winged helix DNA-binding domain"/>
    <property type="match status" value="1"/>
</dbReference>
<dbReference type="InterPro" id="IPR036390">
    <property type="entry name" value="WH_DNA-bd_sf"/>
</dbReference>
<dbReference type="InterPro" id="IPR050950">
    <property type="entry name" value="HTH-type_LysR_regulators"/>
</dbReference>
<accession>A0A3N4DDI4</accession>
<dbReference type="EMBL" id="RKKB01000032">
    <property type="protein sequence ID" value="RPA22617.1"/>
    <property type="molecule type" value="Genomic_DNA"/>
</dbReference>
<reference evidence="2 4" key="1">
    <citation type="submission" date="2018-11" db="EMBL/GenBank/DDBJ databases">
        <title>Shewanella sp. M2.</title>
        <authorList>
            <person name="Hwang Y.J."/>
            <person name="Hwang C.Y."/>
        </authorList>
    </citation>
    <scope>NUCLEOTIDE SEQUENCE [LARGE SCALE GENOMIC DNA]</scope>
    <source>
        <strain evidence="2 4">M2</strain>
    </source>
</reference>